<dbReference type="GO" id="GO:0000139">
    <property type="term" value="C:Golgi membrane"/>
    <property type="evidence" value="ECO:0007669"/>
    <property type="project" value="UniProtKB-SubCell"/>
</dbReference>
<comment type="caution">
    <text evidence="7">The sequence shown here is derived from an EMBL/GenBank/DDBJ whole genome shotgun (WGS) entry which is preliminary data.</text>
</comment>
<dbReference type="InterPro" id="IPR024958">
    <property type="entry name" value="GRASP_PDZ"/>
</dbReference>
<accession>A0ABD3QZS9</accession>
<evidence type="ECO:0000313" key="8">
    <source>
        <dbReference type="Proteomes" id="UP001530315"/>
    </source>
</evidence>
<protein>
    <recommendedName>
        <fullName evidence="6">PDZ GRASP-type domain-containing protein</fullName>
    </recommendedName>
</protein>
<feature type="compositionally biased region" description="Polar residues" evidence="5">
    <location>
        <begin position="314"/>
        <end position="348"/>
    </location>
</feature>
<dbReference type="Proteomes" id="UP001530315">
    <property type="component" value="Unassembled WGS sequence"/>
</dbReference>
<keyword evidence="3" id="KW-0333">Golgi apparatus</keyword>
<feature type="region of interest" description="Disordered" evidence="5">
    <location>
        <begin position="303"/>
        <end position="384"/>
    </location>
</feature>
<keyword evidence="2" id="KW-0677">Repeat</keyword>
<evidence type="ECO:0000256" key="1">
    <source>
        <dbReference type="ARBA" id="ARBA00004394"/>
    </source>
</evidence>
<evidence type="ECO:0000256" key="2">
    <source>
        <dbReference type="ARBA" id="ARBA00022737"/>
    </source>
</evidence>
<organism evidence="7 8">
    <name type="scientific">Stephanodiscus triporus</name>
    <dbReference type="NCBI Taxonomy" id="2934178"/>
    <lineage>
        <taxon>Eukaryota</taxon>
        <taxon>Sar</taxon>
        <taxon>Stramenopiles</taxon>
        <taxon>Ochrophyta</taxon>
        <taxon>Bacillariophyta</taxon>
        <taxon>Coscinodiscophyceae</taxon>
        <taxon>Thalassiosirophycidae</taxon>
        <taxon>Stephanodiscales</taxon>
        <taxon>Stephanodiscaceae</taxon>
        <taxon>Stephanodiscus</taxon>
    </lineage>
</organism>
<dbReference type="InterPro" id="IPR007583">
    <property type="entry name" value="GRASP55_65"/>
</dbReference>
<proteinExistence type="predicted"/>
<keyword evidence="4" id="KW-0472">Membrane</keyword>
<evidence type="ECO:0000256" key="4">
    <source>
        <dbReference type="ARBA" id="ARBA00023136"/>
    </source>
</evidence>
<dbReference type="Gene3D" id="2.30.42.10">
    <property type="match status" value="2"/>
</dbReference>
<reference evidence="7 8" key="1">
    <citation type="submission" date="2024-10" db="EMBL/GenBank/DDBJ databases">
        <title>Updated reference genomes for cyclostephanoid diatoms.</title>
        <authorList>
            <person name="Roberts W.R."/>
            <person name="Alverson A.J."/>
        </authorList>
    </citation>
    <scope>NUCLEOTIDE SEQUENCE [LARGE SCALE GENOMIC DNA]</scope>
    <source>
        <strain evidence="7 8">AJA276-08</strain>
    </source>
</reference>
<feature type="region of interest" description="Disordered" evidence="5">
    <location>
        <begin position="258"/>
        <end position="278"/>
    </location>
</feature>
<feature type="domain" description="PDZ GRASP-type" evidence="6">
    <location>
        <begin position="26"/>
        <end position="127"/>
    </location>
</feature>
<gene>
    <name evidence="7" type="ORF">ACHAW5_000024</name>
</gene>
<comment type="subcellular location">
    <subcellularLocation>
        <location evidence="1">Golgi apparatus membrane</location>
    </subcellularLocation>
</comment>
<dbReference type="AlphaFoldDB" id="A0ABD3QZS9"/>
<dbReference type="EMBL" id="JALLAZ020000010">
    <property type="protein sequence ID" value="KAL3805774.1"/>
    <property type="molecule type" value="Genomic_DNA"/>
</dbReference>
<dbReference type="PANTHER" id="PTHR12893">
    <property type="entry name" value="GOLGI REASSEMBLY STACKING PROTEIN GRASP"/>
    <property type="match status" value="1"/>
</dbReference>
<evidence type="ECO:0000256" key="5">
    <source>
        <dbReference type="SAM" id="MobiDB-lite"/>
    </source>
</evidence>
<evidence type="ECO:0000256" key="3">
    <source>
        <dbReference type="ARBA" id="ARBA00023034"/>
    </source>
</evidence>
<evidence type="ECO:0000313" key="7">
    <source>
        <dbReference type="EMBL" id="KAL3805774.1"/>
    </source>
</evidence>
<evidence type="ECO:0000259" key="6">
    <source>
        <dbReference type="PROSITE" id="PS51865"/>
    </source>
</evidence>
<dbReference type="SUPFAM" id="SSF50156">
    <property type="entry name" value="PDZ domain-like"/>
    <property type="match status" value="1"/>
</dbReference>
<feature type="domain" description="PDZ GRASP-type" evidence="6">
    <location>
        <begin position="133"/>
        <end position="222"/>
    </location>
</feature>
<dbReference type="InterPro" id="IPR036034">
    <property type="entry name" value="PDZ_sf"/>
</dbReference>
<sequence length="384" mass="41540">MGNGASSPEPEDYPDEFAKFDGVETLGYRVLGVQPNSPASVAGLVSFLDFLVGCNGEMLLASGEGLEEGDEYDDVDFPALLKDNVGRELELLVHNIKSNSQRLVKITPSTTWGGAGLLGVTIRMDDYGGADERLIRVLSVEHNSPAAIAGLVPMKDYLLGTASTSFDSDAILAEVLMMHADRIVELYVYSSESDVVRVITLMPTLSWGGRGLLGAEVGTGYLHGFPKACRGTDGTSVERKIRMGVRPTETVLALEKLNGKRDTNDKDEELSQEVKEEEGMVDMTSLTDTLSGKAMCFAEQMEMEPEPADESVNHSKQSTGEQVCEQEPSQPSIGTTNAHFVNSRNDANSLFDGPPPNDGIFSTPAKSPLPPPPYYCNSHDRDKR</sequence>
<dbReference type="PANTHER" id="PTHR12893:SF0">
    <property type="entry name" value="GRASP65"/>
    <property type="match status" value="1"/>
</dbReference>
<name>A0ABD3QZS9_9STRA</name>
<keyword evidence="8" id="KW-1185">Reference proteome</keyword>
<dbReference type="Pfam" id="PF04495">
    <property type="entry name" value="GRASP55_65"/>
    <property type="match status" value="1"/>
</dbReference>
<dbReference type="PROSITE" id="PS51865">
    <property type="entry name" value="PDZ_GRASP"/>
    <property type="match status" value="2"/>
</dbReference>